<organism evidence="8">
    <name type="scientific">Sipha flava</name>
    <name type="common">yellow sugarcane aphid</name>
    <dbReference type="NCBI Taxonomy" id="143950"/>
    <lineage>
        <taxon>Eukaryota</taxon>
        <taxon>Metazoa</taxon>
        <taxon>Ecdysozoa</taxon>
        <taxon>Arthropoda</taxon>
        <taxon>Hexapoda</taxon>
        <taxon>Insecta</taxon>
        <taxon>Pterygota</taxon>
        <taxon>Neoptera</taxon>
        <taxon>Paraneoptera</taxon>
        <taxon>Hemiptera</taxon>
        <taxon>Sternorrhyncha</taxon>
        <taxon>Aphidomorpha</taxon>
        <taxon>Aphidoidea</taxon>
        <taxon>Aphididae</taxon>
        <taxon>Sipha</taxon>
    </lineage>
</organism>
<proteinExistence type="inferred from homology"/>
<feature type="region of interest" description="Disordered" evidence="4">
    <location>
        <begin position="1106"/>
        <end position="1133"/>
    </location>
</feature>
<name>A0A2S2QWX1_9HEMI</name>
<keyword evidence="5" id="KW-0812">Transmembrane</keyword>
<dbReference type="Pfam" id="PF00135">
    <property type="entry name" value="COesterase"/>
    <property type="match status" value="1"/>
</dbReference>
<keyword evidence="5" id="KW-0472">Membrane</keyword>
<dbReference type="SUPFAM" id="SSF53474">
    <property type="entry name" value="alpha/beta-Hydrolases"/>
    <property type="match status" value="1"/>
</dbReference>
<dbReference type="Gene3D" id="3.40.50.1820">
    <property type="entry name" value="alpha/beta hydrolase"/>
    <property type="match status" value="1"/>
</dbReference>
<reference evidence="8" key="1">
    <citation type="submission" date="2018-04" db="EMBL/GenBank/DDBJ databases">
        <title>Transcriptome assembly of Sipha flava.</title>
        <authorList>
            <person name="Scully E.D."/>
            <person name="Geib S.M."/>
            <person name="Palmer N.A."/>
            <person name="Koch K."/>
            <person name="Bradshaw J."/>
            <person name="Heng-Moss T."/>
            <person name="Sarath G."/>
        </authorList>
    </citation>
    <scope>NUCLEOTIDE SEQUENCE</scope>
</reference>
<dbReference type="InterPro" id="IPR051093">
    <property type="entry name" value="Neuroligin/BSAL"/>
</dbReference>
<dbReference type="OrthoDB" id="3200163at2759"/>
<feature type="region of interest" description="Disordered" evidence="4">
    <location>
        <begin position="621"/>
        <end position="711"/>
    </location>
</feature>
<dbReference type="InterPro" id="IPR019819">
    <property type="entry name" value="Carboxylesterase_B_CS"/>
</dbReference>
<dbReference type="PROSITE" id="PS00941">
    <property type="entry name" value="CARBOXYLESTERASE_B_2"/>
    <property type="match status" value="1"/>
</dbReference>
<evidence type="ECO:0000313" key="10">
    <source>
        <dbReference type="RefSeq" id="XP_025405690.1"/>
    </source>
</evidence>
<dbReference type="Proteomes" id="UP000694846">
    <property type="component" value="Unplaced"/>
</dbReference>
<keyword evidence="3" id="KW-0325">Glycoprotein</keyword>
<dbReference type="EMBL" id="GGMS01012807">
    <property type="protein sequence ID" value="MBY82010.1"/>
    <property type="molecule type" value="Transcribed_RNA"/>
</dbReference>
<evidence type="ECO:0000256" key="2">
    <source>
        <dbReference type="ARBA" id="ARBA00022729"/>
    </source>
</evidence>
<protein>
    <submittedName>
        <fullName evidence="8">Neuroligin-3</fullName>
    </submittedName>
    <submittedName>
        <fullName evidence="10">Neuroligin-4, X-linked-like</fullName>
    </submittedName>
</protein>
<accession>A0A2S2QWX1</accession>
<dbReference type="PANTHER" id="PTHR43903">
    <property type="entry name" value="NEUROLIGIN"/>
    <property type="match status" value="1"/>
</dbReference>
<comment type="similarity">
    <text evidence="1">Belongs to the type-B carboxylesterase/lipase family.</text>
</comment>
<keyword evidence="2 6" id="KW-0732">Signal</keyword>
<feature type="region of interest" description="Disordered" evidence="4">
    <location>
        <begin position="982"/>
        <end position="1027"/>
    </location>
</feature>
<evidence type="ECO:0000256" key="6">
    <source>
        <dbReference type="SAM" id="SignalP"/>
    </source>
</evidence>
<feature type="compositionally biased region" description="Basic and acidic residues" evidence="4">
    <location>
        <begin position="777"/>
        <end position="787"/>
    </location>
</feature>
<dbReference type="InterPro" id="IPR002018">
    <property type="entry name" value="CarbesteraseB"/>
</dbReference>
<gene>
    <name evidence="8" type="primary">Nlgn3</name>
    <name evidence="10" type="synonym">LOC112679952</name>
    <name evidence="8" type="ORF">g.17741</name>
</gene>
<keyword evidence="5" id="KW-1133">Transmembrane helix</keyword>
<sequence length="1250" mass="138477">MGGGGVGGTAALALVLLTAAATAVVAAVGARAEVLGYTDTVWLDRQGPLKGLVTTVGDGEQRLDRVEVYLGVPYAASQERFMPPGESPTWCPKAADGSFDRSHCRPLRAEYLKPVCPQRPPDMLVAGSNKRLSVIRQNFLKRITPYMGNQSEDCLFLNIYAPHEAKNDMNDGTGYEYKTTKKTKYAVIMFIHGESFEWNSGNPYDGSVLASYGKVIFITINYRVGVLGFLKSNGGDIPASNFGLLDQMAALEWIKNNIQAFGGNPNAVTVMGHGTGAACTNFLMMAPPVNNNNLFQRAILMSGSALSDWALVKNPILNTIQVGQSLNCGPGGNEKFFDCLRRKRFTDLVSTKMYLPPFVTVFGPMIDGVMITNEPLPLLKEHKNLMNNYKILAGVTEYESYHLLDSISLVHGMLENEQHKVLLDYMKAKFELFPELTLTATLAQYSDRDRAWTSSGALENRDTLLEILSDAMVLAPLVQLADIQSEVNENTYFYVFTHRSTFSEYDVVKKSINGEDLPYVLGVPLGGNTIHLKTQYDQKEKRLSETIMTYWSNFAKTGDPNSGRKSYQNEWKTANNVRWPKYNTVNRAYLELNLTTRTRMNYRTGKCRFWNVELPQRIEEKRQKDAEQSKPQQPATYDVPPLPARPKDPEPPPPWIEREPIFSLPTAMPDDSMLRPGEYPDEPNPGEEPSAEPSDKRAPHESTAAVAEETATSSSSAVVSLIIIIGILFLLVNVCAFGGIYYQRDKLRVRERLFNNRFRCGGANTSHTFDDDNDDDEHQRHRGGDERDVYTKTGGDTVDVNRFNKSQAYDSVAVASVKPEAIGGKRLGKWAEISRQRSSSTLTMDPHTRVKEWINTEIIQRYSPRILRRQRREEKKRQLVCAEDPLTTMMAVEKAPAAAAVVADAKAAEKQRNKVSVAIDATPAARTISVLKQTPIELTKSMDAMVVLERFELKPSLSLSSINKKTLTRSDALNDSDDLLSSQDTLHKSSTSIQLKPATKEKRPGIKVTHGYSKSEPAQDTPKEPLYSQVCKPSKTLVATSSSKNTSFESSSHYEDINVTSKEYASNGAGSCPEGVCRIRYPKVLPDFPGVPTERRLSLPPPMGVTAEGGGAAKIPPPPPPRISSTLGRKRPDRAETIGHGTKVAVPFGKQLQPDSIPEEHSSLVVPCVPNKVCPAATSPVRKPVEPRIVIRANSTQQQKQQQQHHQHQQQSKRTNIPRVVHPQNAGRSDKNAAAGTEVGDTSTIKRRKK</sequence>
<reference evidence="10" key="2">
    <citation type="submission" date="2025-04" db="UniProtKB">
        <authorList>
            <consortium name="RefSeq"/>
        </authorList>
    </citation>
    <scope>IDENTIFICATION</scope>
    <source>
        <tissue evidence="10">Whole body</tissue>
    </source>
</reference>
<feature type="compositionally biased region" description="Low complexity" evidence="4">
    <location>
        <begin position="701"/>
        <end position="711"/>
    </location>
</feature>
<feature type="signal peptide" evidence="6">
    <location>
        <begin position="1"/>
        <end position="26"/>
    </location>
</feature>
<feature type="compositionally biased region" description="Basic and acidic residues" evidence="4">
    <location>
        <begin position="645"/>
        <end position="660"/>
    </location>
</feature>
<feature type="region of interest" description="Disordered" evidence="4">
    <location>
        <begin position="1176"/>
        <end position="1250"/>
    </location>
</feature>
<feature type="transmembrane region" description="Helical" evidence="5">
    <location>
        <begin position="718"/>
        <end position="742"/>
    </location>
</feature>
<evidence type="ECO:0000313" key="9">
    <source>
        <dbReference type="Proteomes" id="UP000694846"/>
    </source>
</evidence>
<evidence type="ECO:0000256" key="5">
    <source>
        <dbReference type="SAM" id="Phobius"/>
    </source>
</evidence>
<feature type="chain" id="PRO_5044579310" evidence="6">
    <location>
        <begin position="27"/>
        <end position="1250"/>
    </location>
</feature>
<evidence type="ECO:0000259" key="7">
    <source>
        <dbReference type="Pfam" id="PF00135"/>
    </source>
</evidence>
<evidence type="ECO:0000256" key="4">
    <source>
        <dbReference type="SAM" id="MobiDB-lite"/>
    </source>
</evidence>
<evidence type="ECO:0000313" key="8">
    <source>
        <dbReference type="EMBL" id="MBY82010.1"/>
    </source>
</evidence>
<evidence type="ECO:0000256" key="3">
    <source>
        <dbReference type="ARBA" id="ARBA00023180"/>
    </source>
</evidence>
<dbReference type="AlphaFoldDB" id="A0A2S2QWX1"/>
<dbReference type="InterPro" id="IPR029058">
    <property type="entry name" value="AB_hydrolase_fold"/>
</dbReference>
<feature type="region of interest" description="Disordered" evidence="4">
    <location>
        <begin position="764"/>
        <end position="787"/>
    </location>
</feature>
<dbReference type="RefSeq" id="XP_025405690.1">
    <property type="nucleotide sequence ID" value="XM_025549905.1"/>
</dbReference>
<evidence type="ECO:0000256" key="1">
    <source>
        <dbReference type="ARBA" id="ARBA00005964"/>
    </source>
</evidence>
<feature type="domain" description="Carboxylesterase type B" evidence="7">
    <location>
        <begin position="45"/>
        <end position="610"/>
    </location>
</feature>
<keyword evidence="9" id="KW-1185">Reference proteome</keyword>